<evidence type="ECO:0000313" key="3">
    <source>
        <dbReference type="Proteomes" id="UP000485058"/>
    </source>
</evidence>
<sequence length="73" mass="8117">MEYLHAKRIVHFDLKAANVLVGWREGAAMAKVADFGLSKQRQQTFVTGVNSLRGTLPWTAPEIIHSPKAVTEK</sequence>
<comment type="caution">
    <text evidence="2">The sequence shown here is derived from an EMBL/GenBank/DDBJ whole genome shotgun (WGS) entry which is preliminary data.</text>
</comment>
<dbReference type="GO" id="GO:0007165">
    <property type="term" value="P:signal transduction"/>
    <property type="evidence" value="ECO:0007669"/>
    <property type="project" value="TreeGrafter"/>
</dbReference>
<proteinExistence type="predicted"/>
<dbReference type="InterPro" id="IPR008271">
    <property type="entry name" value="Ser/Thr_kinase_AS"/>
</dbReference>
<dbReference type="PANTHER" id="PTHR23257:SF963">
    <property type="entry name" value="AT08303P"/>
    <property type="match status" value="1"/>
</dbReference>
<dbReference type="Proteomes" id="UP000485058">
    <property type="component" value="Unassembled WGS sequence"/>
</dbReference>
<dbReference type="GO" id="GO:0004672">
    <property type="term" value="F:protein kinase activity"/>
    <property type="evidence" value="ECO:0007669"/>
    <property type="project" value="InterPro"/>
</dbReference>
<feature type="non-terminal residue" evidence="2">
    <location>
        <position position="1"/>
    </location>
</feature>
<dbReference type="SUPFAM" id="SSF56112">
    <property type="entry name" value="Protein kinase-like (PK-like)"/>
    <property type="match status" value="1"/>
</dbReference>
<keyword evidence="2" id="KW-0418">Kinase</keyword>
<feature type="non-terminal residue" evidence="2">
    <location>
        <position position="73"/>
    </location>
</feature>
<dbReference type="AlphaFoldDB" id="A0A699Z973"/>
<dbReference type="InterPro" id="IPR050167">
    <property type="entry name" value="Ser_Thr_protein_kinase"/>
</dbReference>
<dbReference type="Gene3D" id="1.10.510.10">
    <property type="entry name" value="Transferase(Phosphotransferase) domain 1"/>
    <property type="match status" value="1"/>
</dbReference>
<evidence type="ECO:0000259" key="1">
    <source>
        <dbReference type="PROSITE" id="PS50011"/>
    </source>
</evidence>
<evidence type="ECO:0000313" key="2">
    <source>
        <dbReference type="EMBL" id="GFH17980.1"/>
    </source>
</evidence>
<dbReference type="PROSITE" id="PS50011">
    <property type="entry name" value="PROTEIN_KINASE_DOM"/>
    <property type="match status" value="1"/>
</dbReference>
<protein>
    <submittedName>
        <fullName evidence="2">Putative serine/threonine-protein kinase</fullName>
    </submittedName>
</protein>
<dbReference type="GO" id="GO:0005737">
    <property type="term" value="C:cytoplasm"/>
    <property type="evidence" value="ECO:0007669"/>
    <property type="project" value="TreeGrafter"/>
</dbReference>
<dbReference type="Pfam" id="PF00069">
    <property type="entry name" value="Pkinase"/>
    <property type="match status" value="1"/>
</dbReference>
<reference evidence="2 3" key="1">
    <citation type="submission" date="2020-02" db="EMBL/GenBank/DDBJ databases">
        <title>Draft genome sequence of Haematococcus lacustris strain NIES-144.</title>
        <authorList>
            <person name="Morimoto D."/>
            <person name="Nakagawa S."/>
            <person name="Yoshida T."/>
            <person name="Sawayama S."/>
        </authorList>
    </citation>
    <scope>NUCLEOTIDE SEQUENCE [LARGE SCALE GENOMIC DNA]</scope>
    <source>
        <strain evidence="2 3">NIES-144</strain>
    </source>
</reference>
<dbReference type="InterPro" id="IPR011009">
    <property type="entry name" value="Kinase-like_dom_sf"/>
</dbReference>
<dbReference type="GO" id="GO:0005524">
    <property type="term" value="F:ATP binding"/>
    <property type="evidence" value="ECO:0007669"/>
    <property type="project" value="InterPro"/>
</dbReference>
<name>A0A699Z973_HAELA</name>
<keyword evidence="3" id="KW-1185">Reference proteome</keyword>
<dbReference type="PANTHER" id="PTHR23257">
    <property type="entry name" value="SERINE-THREONINE PROTEIN KINASE"/>
    <property type="match status" value="1"/>
</dbReference>
<dbReference type="InterPro" id="IPR000719">
    <property type="entry name" value="Prot_kinase_dom"/>
</dbReference>
<gene>
    <name evidence="2" type="ORF">HaLaN_14710</name>
</gene>
<keyword evidence="2" id="KW-0808">Transferase</keyword>
<dbReference type="EMBL" id="BLLF01001232">
    <property type="protein sequence ID" value="GFH17980.1"/>
    <property type="molecule type" value="Genomic_DNA"/>
</dbReference>
<accession>A0A699Z973</accession>
<organism evidence="2 3">
    <name type="scientific">Haematococcus lacustris</name>
    <name type="common">Green alga</name>
    <name type="synonym">Haematococcus pluvialis</name>
    <dbReference type="NCBI Taxonomy" id="44745"/>
    <lineage>
        <taxon>Eukaryota</taxon>
        <taxon>Viridiplantae</taxon>
        <taxon>Chlorophyta</taxon>
        <taxon>core chlorophytes</taxon>
        <taxon>Chlorophyceae</taxon>
        <taxon>CS clade</taxon>
        <taxon>Chlamydomonadales</taxon>
        <taxon>Haematococcaceae</taxon>
        <taxon>Haematococcus</taxon>
    </lineage>
</organism>
<feature type="domain" description="Protein kinase" evidence="1">
    <location>
        <begin position="1"/>
        <end position="73"/>
    </location>
</feature>
<dbReference type="PROSITE" id="PS00108">
    <property type="entry name" value="PROTEIN_KINASE_ST"/>
    <property type="match status" value="1"/>
</dbReference>